<feature type="region of interest" description="Disordered" evidence="1">
    <location>
        <begin position="393"/>
        <end position="423"/>
    </location>
</feature>
<dbReference type="AlphaFoldDB" id="A0A8H6WEP5"/>
<feature type="compositionally biased region" description="Polar residues" evidence="1">
    <location>
        <begin position="315"/>
        <end position="327"/>
    </location>
</feature>
<feature type="compositionally biased region" description="Polar residues" evidence="1">
    <location>
        <begin position="285"/>
        <end position="306"/>
    </location>
</feature>
<feature type="region of interest" description="Disordered" evidence="1">
    <location>
        <begin position="191"/>
        <end position="359"/>
    </location>
</feature>
<comment type="caution">
    <text evidence="2">The sequence shown here is derived from an EMBL/GenBank/DDBJ whole genome shotgun (WGS) entry which is preliminary data.</text>
</comment>
<feature type="compositionally biased region" description="Polar residues" evidence="1">
    <location>
        <begin position="62"/>
        <end position="73"/>
    </location>
</feature>
<protein>
    <submittedName>
        <fullName evidence="2">Uncharacterized protein</fullName>
    </submittedName>
</protein>
<feature type="compositionally biased region" description="Basic and acidic residues" evidence="1">
    <location>
        <begin position="404"/>
        <end position="413"/>
    </location>
</feature>
<feature type="compositionally biased region" description="Low complexity" evidence="1">
    <location>
        <begin position="145"/>
        <end position="162"/>
    </location>
</feature>
<feature type="region of interest" description="Disordered" evidence="1">
    <location>
        <begin position="1"/>
        <end position="178"/>
    </location>
</feature>
<feature type="compositionally biased region" description="Basic and acidic residues" evidence="1">
    <location>
        <begin position="211"/>
        <end position="233"/>
    </location>
</feature>
<evidence type="ECO:0000313" key="2">
    <source>
        <dbReference type="EMBL" id="KAF7315914.1"/>
    </source>
</evidence>
<evidence type="ECO:0000256" key="1">
    <source>
        <dbReference type="SAM" id="MobiDB-lite"/>
    </source>
</evidence>
<feature type="compositionally biased region" description="Low complexity" evidence="1">
    <location>
        <begin position="105"/>
        <end position="118"/>
    </location>
</feature>
<keyword evidence="3" id="KW-1185">Reference proteome</keyword>
<feature type="compositionally biased region" description="Polar residues" evidence="1">
    <location>
        <begin position="119"/>
        <end position="132"/>
    </location>
</feature>
<dbReference type="RefSeq" id="XP_037225937.1">
    <property type="nucleotide sequence ID" value="XM_037358027.1"/>
</dbReference>
<name>A0A8H6WEP5_9AGAR</name>
<feature type="compositionally biased region" description="Basic and acidic residues" evidence="1">
    <location>
        <begin position="169"/>
        <end position="178"/>
    </location>
</feature>
<evidence type="ECO:0000313" key="3">
    <source>
        <dbReference type="Proteomes" id="UP000636479"/>
    </source>
</evidence>
<feature type="compositionally biased region" description="Basic residues" evidence="1">
    <location>
        <begin position="30"/>
        <end position="40"/>
    </location>
</feature>
<feature type="compositionally biased region" description="Polar residues" evidence="1">
    <location>
        <begin position="266"/>
        <end position="277"/>
    </location>
</feature>
<reference evidence="2" key="1">
    <citation type="submission" date="2020-05" db="EMBL/GenBank/DDBJ databases">
        <title>Mycena genomes resolve the evolution of fungal bioluminescence.</title>
        <authorList>
            <person name="Tsai I.J."/>
        </authorList>
    </citation>
    <scope>NUCLEOTIDE SEQUENCE</scope>
    <source>
        <strain evidence="2">171206Taipei</strain>
    </source>
</reference>
<accession>A0A8H6WEP5</accession>
<dbReference type="Proteomes" id="UP000636479">
    <property type="component" value="Unassembled WGS sequence"/>
</dbReference>
<dbReference type="OrthoDB" id="3071102at2759"/>
<feature type="compositionally biased region" description="Pro residues" evidence="1">
    <location>
        <begin position="14"/>
        <end position="23"/>
    </location>
</feature>
<dbReference type="EMBL" id="JACAZF010000001">
    <property type="protein sequence ID" value="KAF7315914.1"/>
    <property type="molecule type" value="Genomic_DNA"/>
</dbReference>
<sequence>MAIECSAPAVSPTPLYPQPPSSPPVDVKRLSRSKPNHRHTQSLGLLSPIPSRESLRDPDHNAASTSQLPSPHKSTPHFAERTSLPPMLATFFHSDSMTELDEAPRPSSRSSSRQSLPQTHSYFAPNTPQQAYSGKDHRHHPINKSPAASPSSQSRLLALSQLEGTSRTPIREQDPEHEILKARLERVLSASGATTLSSRRTSSQSVNSLFKEQDKGDTVKRRRTTDFTDENAKTIRMTPPSRRPEELARSTTTSPCASPIRHMFVSTPSSPRQSSFNKPPRRSTYRSAESSPSVRARTQSHTSPSEAKSRIRRNSAITMVSAYSTPGSTPPLFTDARDESASETEEDWDNSRINTPPLPGNDHCVGWSTFNARKAAAECRQLDGYVSFAAVEGLGEPPSPGPRVSDEEAENARRPPKRSSLGAGIVGLWRGSFW</sequence>
<organism evidence="2 3">
    <name type="scientific">Mycena indigotica</name>
    <dbReference type="NCBI Taxonomy" id="2126181"/>
    <lineage>
        <taxon>Eukaryota</taxon>
        <taxon>Fungi</taxon>
        <taxon>Dikarya</taxon>
        <taxon>Basidiomycota</taxon>
        <taxon>Agaricomycotina</taxon>
        <taxon>Agaricomycetes</taxon>
        <taxon>Agaricomycetidae</taxon>
        <taxon>Agaricales</taxon>
        <taxon>Marasmiineae</taxon>
        <taxon>Mycenaceae</taxon>
        <taxon>Mycena</taxon>
    </lineage>
</organism>
<feature type="compositionally biased region" description="Low complexity" evidence="1">
    <location>
        <begin position="191"/>
        <end position="209"/>
    </location>
</feature>
<proteinExistence type="predicted"/>
<dbReference type="GeneID" id="59340543"/>
<gene>
    <name evidence="2" type="ORF">MIND_00108000</name>
</gene>